<dbReference type="Proteomes" id="UP000183832">
    <property type="component" value="Unassembled WGS sequence"/>
</dbReference>
<protein>
    <submittedName>
        <fullName evidence="1">CLUMA_CG019820, isoform A</fullName>
    </submittedName>
</protein>
<name>A0A1J1J2F7_9DIPT</name>
<proteinExistence type="predicted"/>
<gene>
    <name evidence="1" type="ORF">CLUMA_CG019820</name>
</gene>
<accession>A0A1J1J2F7</accession>
<evidence type="ECO:0000313" key="1">
    <source>
        <dbReference type="EMBL" id="CRL06723.1"/>
    </source>
</evidence>
<reference evidence="1 2" key="1">
    <citation type="submission" date="2015-04" db="EMBL/GenBank/DDBJ databases">
        <authorList>
            <person name="Syromyatnikov M.Y."/>
            <person name="Popov V.N."/>
        </authorList>
    </citation>
    <scope>NUCLEOTIDE SEQUENCE [LARGE SCALE GENOMIC DNA]</scope>
</reference>
<dbReference type="AlphaFoldDB" id="A0A1J1J2F7"/>
<sequence>MGALTRVCFHWKHDKLVNTSDYWETECFPTEATDKEGKRKATDNGYKNIYDDETEKRRLKLFYVVKFDGTLIEEKNENHWNAALRNSFFLLALNFTFVSMNENHANNRQTKRGNTFCTNISTCAKQRKLKFCVKKTSLKFHFLGALRKTRTA</sequence>
<organism evidence="1 2">
    <name type="scientific">Clunio marinus</name>
    <dbReference type="NCBI Taxonomy" id="568069"/>
    <lineage>
        <taxon>Eukaryota</taxon>
        <taxon>Metazoa</taxon>
        <taxon>Ecdysozoa</taxon>
        <taxon>Arthropoda</taxon>
        <taxon>Hexapoda</taxon>
        <taxon>Insecta</taxon>
        <taxon>Pterygota</taxon>
        <taxon>Neoptera</taxon>
        <taxon>Endopterygota</taxon>
        <taxon>Diptera</taxon>
        <taxon>Nematocera</taxon>
        <taxon>Chironomoidea</taxon>
        <taxon>Chironomidae</taxon>
        <taxon>Clunio</taxon>
    </lineage>
</organism>
<keyword evidence="2" id="KW-1185">Reference proteome</keyword>
<evidence type="ECO:0000313" key="2">
    <source>
        <dbReference type="Proteomes" id="UP000183832"/>
    </source>
</evidence>
<dbReference type="EMBL" id="CVRI01000067">
    <property type="protein sequence ID" value="CRL06723.1"/>
    <property type="molecule type" value="Genomic_DNA"/>
</dbReference>